<dbReference type="InterPro" id="IPR016166">
    <property type="entry name" value="FAD-bd_PCMH"/>
</dbReference>
<dbReference type="HAMAP" id="MF_00037">
    <property type="entry name" value="MurB"/>
    <property type="match status" value="1"/>
</dbReference>
<evidence type="ECO:0000313" key="23">
    <source>
        <dbReference type="Proteomes" id="UP000198644"/>
    </source>
</evidence>
<evidence type="ECO:0000313" key="22">
    <source>
        <dbReference type="EMBL" id="SFR61732.1"/>
    </source>
</evidence>
<feature type="active site" description="Proton donor" evidence="19">
    <location>
        <position position="236"/>
    </location>
</feature>
<dbReference type="Pfam" id="PF02873">
    <property type="entry name" value="MurB_C"/>
    <property type="match status" value="1"/>
</dbReference>
<evidence type="ECO:0000256" key="13">
    <source>
        <dbReference type="ARBA" id="ARBA00022984"/>
    </source>
</evidence>
<keyword evidence="9 19" id="KW-0285">Flavoprotein</keyword>
<dbReference type="InterPro" id="IPR006094">
    <property type="entry name" value="Oxid_FAD_bind_N"/>
</dbReference>
<evidence type="ECO:0000256" key="14">
    <source>
        <dbReference type="ARBA" id="ARBA00023002"/>
    </source>
</evidence>
<name>A0A1I6I4T9_9GAMM</name>
<dbReference type="InterPro" id="IPR011601">
    <property type="entry name" value="MurB_C"/>
</dbReference>
<dbReference type="GO" id="GO:0005829">
    <property type="term" value="C:cytosol"/>
    <property type="evidence" value="ECO:0007669"/>
    <property type="project" value="TreeGrafter"/>
</dbReference>
<evidence type="ECO:0000256" key="8">
    <source>
        <dbReference type="ARBA" id="ARBA00022618"/>
    </source>
</evidence>
<feature type="active site" evidence="19">
    <location>
        <position position="185"/>
    </location>
</feature>
<dbReference type="InterPro" id="IPR036635">
    <property type="entry name" value="MurB_C_sf"/>
</dbReference>
<evidence type="ECO:0000256" key="9">
    <source>
        <dbReference type="ARBA" id="ARBA00022630"/>
    </source>
</evidence>
<comment type="cofactor">
    <cofactor evidence="1 19">
        <name>FAD</name>
        <dbReference type="ChEBI" id="CHEBI:57692"/>
    </cofactor>
</comment>
<dbReference type="Gene3D" id="3.30.465.10">
    <property type="match status" value="1"/>
</dbReference>
<comment type="subcellular location">
    <subcellularLocation>
        <location evidence="3 19">Cytoplasm</location>
    </subcellularLocation>
</comment>
<dbReference type="InterPro" id="IPR016169">
    <property type="entry name" value="FAD-bd_PCMH_sub2"/>
</dbReference>
<keyword evidence="13 19" id="KW-0573">Peptidoglycan synthesis</keyword>
<dbReference type="SUPFAM" id="SSF56176">
    <property type="entry name" value="FAD-binding/transporter-associated domain-like"/>
    <property type="match status" value="1"/>
</dbReference>
<evidence type="ECO:0000256" key="1">
    <source>
        <dbReference type="ARBA" id="ARBA00001974"/>
    </source>
</evidence>
<dbReference type="AlphaFoldDB" id="A0A1I6I4T9"/>
<feature type="active site" evidence="19">
    <location>
        <position position="311"/>
    </location>
</feature>
<evidence type="ECO:0000256" key="3">
    <source>
        <dbReference type="ARBA" id="ARBA00004496"/>
    </source>
</evidence>
<dbReference type="GO" id="GO:0071949">
    <property type="term" value="F:FAD binding"/>
    <property type="evidence" value="ECO:0007669"/>
    <property type="project" value="InterPro"/>
</dbReference>
<keyword evidence="8 19" id="KW-0132">Cell division</keyword>
<comment type="function">
    <text evidence="2 19">Cell wall formation.</text>
</comment>
<dbReference type="PROSITE" id="PS51387">
    <property type="entry name" value="FAD_PCMH"/>
    <property type="match status" value="1"/>
</dbReference>
<dbReference type="GO" id="GO:0071555">
    <property type="term" value="P:cell wall organization"/>
    <property type="evidence" value="ECO:0007669"/>
    <property type="project" value="UniProtKB-KW"/>
</dbReference>
<evidence type="ECO:0000256" key="7">
    <source>
        <dbReference type="ARBA" id="ARBA00022490"/>
    </source>
</evidence>
<evidence type="ECO:0000256" key="6">
    <source>
        <dbReference type="ARBA" id="ARBA00015188"/>
    </source>
</evidence>
<sequence length="356" mass="39119">MDQQRKPEIFDYRSVLGDLRALSPNGVFTNIDLAGLSRWRVGGRADCVVAPRSLTEIRELMGYIHRHGIPYVVLGSSSNLMFADQGLRALGVHFGAGFADMRISGSSVWSQSGVWVPEFARRLARSGLEGGEHICGIPGTLGGLIYMNGGSQRKGIGDNIVEVTTVTPTGSLRRYDRKACDFRYRRSCFQSSPEIIVEARFEFTYTGQVGAIRRSMLEILGQRRRKFPRKLPNCGSVFVSNPAMYEDYGPPGAVIEQCGLKGLRRGGAQVSSLHANFIVNTGNATASDLLYLIEKIRTTVRHRTGYDMPSEVLYVTPEGRIVQAHEQARQMFGGSPPGDEAQPHPDPVGTGMPRLV</sequence>
<dbReference type="GO" id="GO:0051301">
    <property type="term" value="P:cell division"/>
    <property type="evidence" value="ECO:0007669"/>
    <property type="project" value="UniProtKB-KW"/>
</dbReference>
<proteinExistence type="inferred from homology"/>
<keyword evidence="14 19" id="KW-0560">Oxidoreductase</keyword>
<gene>
    <name evidence="19" type="primary">murB</name>
    <name evidence="22" type="ORF">SAMN05216203_1820</name>
</gene>
<keyword evidence="10 19" id="KW-0274">FAD</keyword>
<evidence type="ECO:0000259" key="21">
    <source>
        <dbReference type="PROSITE" id="PS51387"/>
    </source>
</evidence>
<evidence type="ECO:0000256" key="5">
    <source>
        <dbReference type="ARBA" id="ARBA00012518"/>
    </source>
</evidence>
<dbReference type="NCBIfam" id="TIGR00179">
    <property type="entry name" value="murB"/>
    <property type="match status" value="1"/>
</dbReference>
<evidence type="ECO:0000256" key="17">
    <source>
        <dbReference type="ARBA" id="ARBA00031026"/>
    </source>
</evidence>
<dbReference type="InterPro" id="IPR036318">
    <property type="entry name" value="FAD-bd_PCMH-like_sf"/>
</dbReference>
<evidence type="ECO:0000256" key="18">
    <source>
        <dbReference type="ARBA" id="ARBA00048914"/>
    </source>
</evidence>
<evidence type="ECO:0000256" key="16">
    <source>
        <dbReference type="ARBA" id="ARBA00023316"/>
    </source>
</evidence>
<evidence type="ECO:0000256" key="19">
    <source>
        <dbReference type="HAMAP-Rule" id="MF_00037"/>
    </source>
</evidence>
<evidence type="ECO:0000256" key="12">
    <source>
        <dbReference type="ARBA" id="ARBA00022960"/>
    </source>
</evidence>
<dbReference type="InterPro" id="IPR016167">
    <property type="entry name" value="FAD-bd_PCMH_sub1"/>
</dbReference>
<dbReference type="PANTHER" id="PTHR21071:SF5">
    <property type="entry name" value="UDP-N-ACETYLENOLPYRUVOYLGLUCOSAMINE REDUCTASE"/>
    <property type="match status" value="1"/>
</dbReference>
<evidence type="ECO:0000256" key="20">
    <source>
        <dbReference type="SAM" id="MobiDB-lite"/>
    </source>
</evidence>
<evidence type="ECO:0000256" key="2">
    <source>
        <dbReference type="ARBA" id="ARBA00003921"/>
    </source>
</evidence>
<dbReference type="Pfam" id="PF01565">
    <property type="entry name" value="FAD_binding_4"/>
    <property type="match status" value="1"/>
</dbReference>
<dbReference type="EC" id="1.3.1.98" evidence="5 19"/>
<accession>A0A1I6I4T9</accession>
<dbReference type="UniPathway" id="UPA00219"/>
<dbReference type="Proteomes" id="UP000198644">
    <property type="component" value="Unassembled WGS sequence"/>
</dbReference>
<dbReference type="GO" id="GO:0008762">
    <property type="term" value="F:UDP-N-acetylmuramate dehydrogenase activity"/>
    <property type="evidence" value="ECO:0007669"/>
    <property type="project" value="UniProtKB-UniRule"/>
</dbReference>
<keyword evidence="7 19" id="KW-0963">Cytoplasm</keyword>
<protein>
    <recommendedName>
        <fullName evidence="6 19">UDP-N-acetylenolpyruvoylglucosamine reductase</fullName>
        <ecNumber evidence="5 19">1.3.1.98</ecNumber>
    </recommendedName>
    <alternativeName>
        <fullName evidence="17 19">UDP-N-acetylmuramate dehydrogenase</fullName>
    </alternativeName>
</protein>
<dbReference type="OrthoDB" id="9804753at2"/>
<keyword evidence="16 19" id="KW-0961">Cell wall biogenesis/degradation</keyword>
<keyword evidence="11 19" id="KW-0521">NADP</keyword>
<dbReference type="Gene3D" id="3.30.43.10">
    <property type="entry name" value="Uridine Diphospho-n-acetylenolpyruvylglucosamine Reductase, domain 2"/>
    <property type="match status" value="1"/>
</dbReference>
<dbReference type="GO" id="GO:0008360">
    <property type="term" value="P:regulation of cell shape"/>
    <property type="evidence" value="ECO:0007669"/>
    <property type="project" value="UniProtKB-KW"/>
</dbReference>
<keyword evidence="23" id="KW-1185">Reference proteome</keyword>
<dbReference type="Gene3D" id="3.90.78.10">
    <property type="entry name" value="UDP-N-acetylenolpyruvoylglucosamine reductase, C-terminal domain"/>
    <property type="match status" value="1"/>
</dbReference>
<keyword evidence="15 19" id="KW-0131">Cell cycle</keyword>
<organism evidence="22 23">
    <name type="scientific">Marinobacter daqiaonensis</name>
    <dbReference type="NCBI Taxonomy" id="650891"/>
    <lineage>
        <taxon>Bacteria</taxon>
        <taxon>Pseudomonadati</taxon>
        <taxon>Pseudomonadota</taxon>
        <taxon>Gammaproteobacteria</taxon>
        <taxon>Pseudomonadales</taxon>
        <taxon>Marinobacteraceae</taxon>
        <taxon>Marinobacter</taxon>
    </lineage>
</organism>
<comment type="pathway">
    <text evidence="4 19">Cell wall biogenesis; peptidoglycan biosynthesis.</text>
</comment>
<dbReference type="EMBL" id="FOYW01000001">
    <property type="protein sequence ID" value="SFR61732.1"/>
    <property type="molecule type" value="Genomic_DNA"/>
</dbReference>
<evidence type="ECO:0000256" key="15">
    <source>
        <dbReference type="ARBA" id="ARBA00023306"/>
    </source>
</evidence>
<dbReference type="SUPFAM" id="SSF56194">
    <property type="entry name" value="Uridine diphospho-N-Acetylenolpyruvylglucosamine reductase, MurB, C-terminal domain"/>
    <property type="match status" value="1"/>
</dbReference>
<dbReference type="InterPro" id="IPR003170">
    <property type="entry name" value="MurB"/>
</dbReference>
<dbReference type="STRING" id="650891.SAMN05216203_1820"/>
<feature type="region of interest" description="Disordered" evidence="20">
    <location>
        <begin position="330"/>
        <end position="356"/>
    </location>
</feature>
<comment type="catalytic activity">
    <reaction evidence="18 19">
        <text>UDP-N-acetyl-alpha-D-muramate + NADP(+) = UDP-N-acetyl-3-O-(1-carboxyvinyl)-alpha-D-glucosamine + NADPH + H(+)</text>
        <dbReference type="Rhea" id="RHEA:12248"/>
        <dbReference type="ChEBI" id="CHEBI:15378"/>
        <dbReference type="ChEBI" id="CHEBI:57783"/>
        <dbReference type="ChEBI" id="CHEBI:58349"/>
        <dbReference type="ChEBI" id="CHEBI:68483"/>
        <dbReference type="ChEBI" id="CHEBI:70757"/>
        <dbReference type="EC" id="1.3.1.98"/>
    </reaction>
</comment>
<feature type="domain" description="FAD-binding PCMH-type" evidence="21">
    <location>
        <begin position="41"/>
        <end position="206"/>
    </location>
</feature>
<keyword evidence="12 19" id="KW-0133">Cell shape</keyword>
<evidence type="ECO:0000256" key="11">
    <source>
        <dbReference type="ARBA" id="ARBA00022857"/>
    </source>
</evidence>
<dbReference type="GO" id="GO:0009252">
    <property type="term" value="P:peptidoglycan biosynthetic process"/>
    <property type="evidence" value="ECO:0007669"/>
    <property type="project" value="UniProtKB-UniRule"/>
</dbReference>
<reference evidence="22 23" key="1">
    <citation type="submission" date="2016-10" db="EMBL/GenBank/DDBJ databases">
        <authorList>
            <person name="de Groot N.N."/>
        </authorList>
    </citation>
    <scope>NUCLEOTIDE SEQUENCE [LARGE SCALE GENOMIC DNA]</scope>
    <source>
        <strain evidence="22 23">CGMCC 1.9167</strain>
    </source>
</reference>
<dbReference type="PANTHER" id="PTHR21071">
    <property type="entry name" value="UDP-N-ACETYLENOLPYRUVOYLGLUCOSAMINE REDUCTASE"/>
    <property type="match status" value="1"/>
</dbReference>
<comment type="similarity">
    <text evidence="19">Belongs to the MurB family.</text>
</comment>
<evidence type="ECO:0000256" key="10">
    <source>
        <dbReference type="ARBA" id="ARBA00022827"/>
    </source>
</evidence>
<evidence type="ECO:0000256" key="4">
    <source>
        <dbReference type="ARBA" id="ARBA00004752"/>
    </source>
</evidence>
<dbReference type="RefSeq" id="WP_092011135.1">
    <property type="nucleotide sequence ID" value="NZ_FOYW01000001.1"/>
</dbReference>